<accession>A0A2S1LZQ2</accession>
<reference evidence="2 3" key="1">
    <citation type="journal article" date="2015" name="PLoS ONE">
        <title>Genome Sequence of Bacillus endophyticus and Analysis of Its Companion Mechanism in the Ketogulonigenium vulgare-Bacillus Strain Consortium.</title>
        <authorList>
            <person name="Jia N."/>
            <person name="Du J."/>
            <person name="Ding M.Z."/>
            <person name="Gao F."/>
            <person name="Yuan Y.J."/>
        </authorList>
    </citation>
    <scope>NUCLEOTIDE SEQUENCE [LARGE SCALE GENOMIC DNA]</scope>
    <source>
        <strain evidence="2 3">Hbe603</strain>
        <plasmid evidence="3">pbeh6</plasmid>
    </source>
</reference>
<dbReference type="KEGG" id="beo:BEH_26270"/>
<evidence type="ECO:0000256" key="1">
    <source>
        <dbReference type="SAM" id="Phobius"/>
    </source>
</evidence>
<geneLocation type="plasmid" evidence="3">
    <name>pbeh6</name>
</geneLocation>
<gene>
    <name evidence="2" type="ORF">BEH_26270</name>
</gene>
<feature type="transmembrane region" description="Helical" evidence="1">
    <location>
        <begin position="36"/>
        <end position="61"/>
    </location>
</feature>
<dbReference type="Proteomes" id="UP000036202">
    <property type="component" value="Plasmid pbeh6"/>
</dbReference>
<dbReference type="AlphaFoldDB" id="A0A2S1LZQ2"/>
<name>A0A2S1LZQ2_9BACI</name>
<keyword evidence="1" id="KW-1133">Transmembrane helix</keyword>
<sequence length="71" mass="8062">MSNSSKLTFLGFFIFFPITFLLANLIWRFFIKSEGFINAVTSSLSILGIYYILASIVFSVMKVRGVNLKDI</sequence>
<organism evidence="2 3">
    <name type="scientific">Priestia filamentosa</name>
    <dbReference type="NCBI Taxonomy" id="1402861"/>
    <lineage>
        <taxon>Bacteria</taxon>
        <taxon>Bacillati</taxon>
        <taxon>Bacillota</taxon>
        <taxon>Bacilli</taxon>
        <taxon>Bacillales</taxon>
        <taxon>Bacillaceae</taxon>
        <taxon>Priestia</taxon>
    </lineage>
</organism>
<keyword evidence="1" id="KW-0812">Transmembrane</keyword>
<protein>
    <submittedName>
        <fullName evidence="2">Uncharacterized protein</fullName>
    </submittedName>
</protein>
<proteinExistence type="predicted"/>
<keyword evidence="2" id="KW-0614">Plasmid</keyword>
<feature type="transmembrane region" description="Helical" evidence="1">
    <location>
        <begin position="7"/>
        <end position="30"/>
    </location>
</feature>
<evidence type="ECO:0000313" key="2">
    <source>
        <dbReference type="EMBL" id="AWG44294.1"/>
    </source>
</evidence>
<evidence type="ECO:0000313" key="3">
    <source>
        <dbReference type="Proteomes" id="UP000036202"/>
    </source>
</evidence>
<dbReference type="EMBL" id="CP015328">
    <property type="protein sequence ID" value="AWG44294.1"/>
    <property type="molecule type" value="Genomic_DNA"/>
</dbReference>
<keyword evidence="3" id="KW-1185">Reference proteome</keyword>
<keyword evidence="1" id="KW-0472">Membrane</keyword>